<dbReference type="AlphaFoldDB" id="A0A1Y3BYI2"/>
<proteinExistence type="predicted"/>
<reference evidence="2" key="3">
    <citation type="submission" date="2020-06" db="EMBL/GenBank/DDBJ databases">
        <title>Helianthus annuus Genome sequencing and assembly Release 2.</title>
        <authorList>
            <person name="Gouzy J."/>
            <person name="Langlade N."/>
            <person name="Munos S."/>
        </authorList>
    </citation>
    <scope>NUCLEOTIDE SEQUENCE</scope>
    <source>
        <tissue evidence="2">Leaves</tissue>
    </source>
</reference>
<accession>A0A1Y3BYI2</accession>
<sequence length="71" mass="7920">MLEGPGFGPVLKQRLLEQNAAKTEHSSKLPDMARPCQANQHWHSQPALSVSSTTIEDQRSARQCQHQARPC</sequence>
<evidence type="ECO:0000313" key="3">
    <source>
        <dbReference type="EMBL" id="OTF84586.1"/>
    </source>
</evidence>
<organism evidence="3">
    <name type="scientific">Helianthus annuus</name>
    <name type="common">Common sunflower</name>
    <dbReference type="NCBI Taxonomy" id="4232"/>
    <lineage>
        <taxon>Eukaryota</taxon>
        <taxon>Viridiplantae</taxon>
        <taxon>Streptophyta</taxon>
        <taxon>Embryophyta</taxon>
        <taxon>Tracheophyta</taxon>
        <taxon>Spermatophyta</taxon>
        <taxon>Magnoliopsida</taxon>
        <taxon>eudicotyledons</taxon>
        <taxon>Gunneridae</taxon>
        <taxon>Pentapetalae</taxon>
        <taxon>asterids</taxon>
        <taxon>campanulids</taxon>
        <taxon>Asterales</taxon>
        <taxon>Asteraceae</taxon>
        <taxon>Asteroideae</taxon>
        <taxon>Heliantheae alliance</taxon>
        <taxon>Heliantheae</taxon>
        <taxon>Helianthus</taxon>
    </lineage>
</organism>
<dbReference type="Proteomes" id="UP000215914">
    <property type="component" value="Unassembled WGS sequence"/>
</dbReference>
<name>A0A1Y3BYI2_HELAN</name>
<dbReference type="EMBL" id="KZ113537">
    <property type="protein sequence ID" value="OTF84586.1"/>
    <property type="molecule type" value="Genomic_DNA"/>
</dbReference>
<reference evidence="2" key="1">
    <citation type="journal article" date="2017" name="Nature">
        <title>The sunflower genome provides insights into oil metabolism, flowering and Asterid evolution.</title>
        <authorList>
            <person name="Badouin H."/>
            <person name="Gouzy J."/>
            <person name="Grassa C.J."/>
            <person name="Murat F."/>
            <person name="Staton S.E."/>
            <person name="Cottret L."/>
            <person name="Lelandais-Briere C."/>
            <person name="Owens G.L."/>
            <person name="Carrere S."/>
            <person name="Mayjonade B."/>
            <person name="Legrand L."/>
            <person name="Gill N."/>
            <person name="Kane N.C."/>
            <person name="Bowers J.E."/>
            <person name="Hubner S."/>
            <person name="Bellec A."/>
            <person name="Berard A."/>
            <person name="Berges H."/>
            <person name="Blanchet N."/>
            <person name="Boniface M.C."/>
            <person name="Brunel D."/>
            <person name="Catrice O."/>
            <person name="Chaidir N."/>
            <person name="Claudel C."/>
            <person name="Donnadieu C."/>
            <person name="Faraut T."/>
            <person name="Fievet G."/>
            <person name="Helmstetter N."/>
            <person name="King M."/>
            <person name="Knapp S.J."/>
            <person name="Lai Z."/>
            <person name="Le Paslier M.C."/>
            <person name="Lippi Y."/>
            <person name="Lorenzon L."/>
            <person name="Mandel J.R."/>
            <person name="Marage G."/>
            <person name="Marchand G."/>
            <person name="Marquand E."/>
            <person name="Bret-Mestries E."/>
            <person name="Morien E."/>
            <person name="Nambeesan S."/>
            <person name="Nguyen T."/>
            <person name="Pegot-Espagnet P."/>
            <person name="Pouilly N."/>
            <person name="Raftis F."/>
            <person name="Sallet E."/>
            <person name="Schiex T."/>
            <person name="Thomas J."/>
            <person name="Vandecasteele C."/>
            <person name="Vares D."/>
            <person name="Vear F."/>
            <person name="Vautrin S."/>
            <person name="Crespi M."/>
            <person name="Mangin B."/>
            <person name="Burke J.M."/>
            <person name="Salse J."/>
            <person name="Munos S."/>
            <person name="Vincourt P."/>
            <person name="Rieseberg L.H."/>
            <person name="Langlade N.B."/>
        </authorList>
    </citation>
    <scope>NUCLEOTIDE SEQUENCE</scope>
    <source>
        <tissue evidence="2">Leaves</tissue>
    </source>
</reference>
<reference evidence="3" key="2">
    <citation type="submission" date="2017-02" db="EMBL/GenBank/DDBJ databases">
        <title>Sunflower complete genome.</title>
        <authorList>
            <person name="Langlade N."/>
            <person name="Munos S."/>
        </authorList>
    </citation>
    <scope>NUCLEOTIDE SEQUENCE [LARGE SCALE GENOMIC DNA]</scope>
    <source>
        <tissue evidence="3">Leaves</tissue>
    </source>
</reference>
<dbReference type="EMBL" id="MNCJ02000326">
    <property type="protein sequence ID" value="KAF5784005.1"/>
    <property type="molecule type" value="Genomic_DNA"/>
</dbReference>
<gene>
    <name evidence="3" type="ORF">HannXRQ_Chr00c0215g0572681</name>
    <name evidence="2" type="ORF">HanXRQr2_Chr11g0514521</name>
</gene>
<evidence type="ECO:0000313" key="4">
    <source>
        <dbReference type="Proteomes" id="UP000215914"/>
    </source>
</evidence>
<feature type="region of interest" description="Disordered" evidence="1">
    <location>
        <begin position="18"/>
        <end position="71"/>
    </location>
</feature>
<evidence type="ECO:0000256" key="1">
    <source>
        <dbReference type="SAM" id="MobiDB-lite"/>
    </source>
</evidence>
<keyword evidence="4" id="KW-1185">Reference proteome</keyword>
<feature type="compositionally biased region" description="Polar residues" evidence="1">
    <location>
        <begin position="37"/>
        <end position="71"/>
    </location>
</feature>
<evidence type="ECO:0000313" key="2">
    <source>
        <dbReference type="EMBL" id="KAF5784005.1"/>
    </source>
</evidence>
<dbReference type="Gramene" id="mRNA:HanXRQr2_Chr11g0514521">
    <property type="protein sequence ID" value="mRNA:HanXRQr2_Chr11g0514521"/>
    <property type="gene ID" value="HanXRQr2_Chr11g0514521"/>
</dbReference>
<protein>
    <submittedName>
        <fullName evidence="3">Uncharacterized protein</fullName>
    </submittedName>
</protein>
<dbReference type="InParanoid" id="A0A1Y3BYI2"/>